<dbReference type="Proteomes" id="UP000785679">
    <property type="component" value="Unassembled WGS sequence"/>
</dbReference>
<proteinExistence type="inferred from homology"/>
<protein>
    <recommendedName>
        <fullName evidence="3">Gamma-glutamylcyclotransferase family protein</fullName>
    </recommendedName>
</protein>
<dbReference type="GO" id="GO:0061929">
    <property type="term" value="F:gamma-glutamylaminecyclotransferase activity"/>
    <property type="evidence" value="ECO:0007669"/>
    <property type="project" value="InterPro"/>
</dbReference>
<evidence type="ECO:0000259" key="4">
    <source>
        <dbReference type="Pfam" id="PF06094"/>
    </source>
</evidence>
<evidence type="ECO:0000313" key="6">
    <source>
        <dbReference type="Proteomes" id="UP000785679"/>
    </source>
</evidence>
<comment type="similarity">
    <text evidence="1 3">Belongs to the gamma-glutamylcyclotransferase family.</text>
</comment>
<evidence type="ECO:0000256" key="2">
    <source>
        <dbReference type="PIRSR" id="PIRSR639126-1"/>
    </source>
</evidence>
<comment type="caution">
    <text evidence="5">The sequence shown here is derived from an EMBL/GenBank/DDBJ whole genome shotgun (WGS) entry which is preliminary data.</text>
</comment>
<dbReference type="InterPro" id="IPR036568">
    <property type="entry name" value="GGCT-like_sf"/>
</dbReference>
<keyword evidence="6" id="KW-1185">Reference proteome</keyword>
<dbReference type="PANTHER" id="PTHR12510:SF4">
    <property type="entry name" value="GAMMA-GLUTAMYLAMINECYCLOTRANSFERASE"/>
    <property type="match status" value="1"/>
</dbReference>
<dbReference type="InterPro" id="IPR039126">
    <property type="entry name" value="GGACT"/>
</dbReference>
<organism evidence="5 6">
    <name type="scientific">Halteria grandinella</name>
    <dbReference type="NCBI Taxonomy" id="5974"/>
    <lineage>
        <taxon>Eukaryota</taxon>
        <taxon>Sar</taxon>
        <taxon>Alveolata</taxon>
        <taxon>Ciliophora</taxon>
        <taxon>Intramacronucleata</taxon>
        <taxon>Spirotrichea</taxon>
        <taxon>Stichotrichia</taxon>
        <taxon>Sporadotrichida</taxon>
        <taxon>Halteriidae</taxon>
        <taxon>Halteria</taxon>
    </lineage>
</organism>
<dbReference type="GO" id="GO:0005829">
    <property type="term" value="C:cytosol"/>
    <property type="evidence" value="ECO:0007669"/>
    <property type="project" value="TreeGrafter"/>
</dbReference>
<evidence type="ECO:0000313" key="5">
    <source>
        <dbReference type="EMBL" id="TNV75151.1"/>
    </source>
</evidence>
<feature type="domain" description="Gamma-glutamylcyclotransferase AIG2-like" evidence="4">
    <location>
        <begin position="6"/>
        <end position="112"/>
    </location>
</feature>
<accession>A0A8J8NHA7</accession>
<dbReference type="InterPro" id="IPR013024">
    <property type="entry name" value="GGCT-like"/>
</dbReference>
<dbReference type="OrthoDB" id="113620at2759"/>
<dbReference type="Pfam" id="PF06094">
    <property type="entry name" value="GGACT"/>
    <property type="match status" value="1"/>
</dbReference>
<evidence type="ECO:0000256" key="3">
    <source>
        <dbReference type="RuleBase" id="RU367036"/>
    </source>
</evidence>
<dbReference type="InterPro" id="IPR009288">
    <property type="entry name" value="AIG2-like_dom"/>
</dbReference>
<dbReference type="AlphaFoldDB" id="A0A8J8NHA7"/>
<feature type="active site" description="Proton acceptor" evidence="2">
    <location>
        <position position="78"/>
    </location>
</feature>
<dbReference type="PANTHER" id="PTHR12510">
    <property type="entry name" value="TROPONIN C-AKIN-1 PROTEIN"/>
    <property type="match status" value="1"/>
</dbReference>
<dbReference type="SUPFAM" id="SSF110857">
    <property type="entry name" value="Gamma-glutamyl cyclotransferase-like"/>
    <property type="match status" value="1"/>
</dbReference>
<dbReference type="Gene3D" id="3.10.490.10">
    <property type="entry name" value="Gamma-glutamyl cyclotransferase-like"/>
    <property type="match status" value="1"/>
</dbReference>
<reference evidence="5" key="1">
    <citation type="submission" date="2019-06" db="EMBL/GenBank/DDBJ databases">
        <authorList>
            <person name="Zheng W."/>
        </authorList>
    </citation>
    <scope>NUCLEOTIDE SEQUENCE</scope>
    <source>
        <strain evidence="5">QDHG01</strain>
    </source>
</reference>
<dbReference type="CDD" id="cd06661">
    <property type="entry name" value="GGCT_like"/>
    <property type="match status" value="1"/>
</dbReference>
<dbReference type="EMBL" id="RRYP01016302">
    <property type="protein sequence ID" value="TNV75151.1"/>
    <property type="molecule type" value="Genomic_DNA"/>
</dbReference>
<evidence type="ECO:0000256" key="1">
    <source>
        <dbReference type="ARBA" id="ARBA00008861"/>
    </source>
</evidence>
<name>A0A8J8NHA7_HALGN</name>
<gene>
    <name evidence="5" type="ORF">FGO68_gene12492</name>
</gene>
<sequence length="142" mass="16529">MEHNRLFCLGTLMQGFQNHYKLGIKDQKFLGRAETLALGSMFCNIITKVSFRYEPKYPIKGEIYEVDPVLMGELDAFEQAEGYEREEIEVQMVENGEIVKVFVYTYNHMTPELRGTMAEETSGDFREYAKGESEENRAKLYQ</sequence>